<dbReference type="VEuPathDB" id="VectorBase:RSAN_057951"/>
<reference evidence="2" key="2">
    <citation type="submission" date="2021-09" db="EMBL/GenBank/DDBJ databases">
        <authorList>
            <person name="Jia N."/>
            <person name="Wang J."/>
            <person name="Shi W."/>
            <person name="Du L."/>
            <person name="Sun Y."/>
            <person name="Zhan W."/>
            <person name="Jiang J."/>
            <person name="Wang Q."/>
            <person name="Zhang B."/>
            <person name="Ji P."/>
            <person name="Sakyi L.B."/>
            <person name="Cui X."/>
            <person name="Yuan T."/>
            <person name="Jiang B."/>
            <person name="Yang W."/>
            <person name="Lam T.T.-Y."/>
            <person name="Chang Q."/>
            <person name="Ding S."/>
            <person name="Wang X."/>
            <person name="Zhu J."/>
            <person name="Ruan X."/>
            <person name="Zhao L."/>
            <person name="Wei J."/>
            <person name="Que T."/>
            <person name="Du C."/>
            <person name="Cheng J."/>
            <person name="Dai P."/>
            <person name="Han X."/>
            <person name="Huang E."/>
            <person name="Gao Y."/>
            <person name="Liu J."/>
            <person name="Shao H."/>
            <person name="Ye R."/>
            <person name="Li L."/>
            <person name="Wei W."/>
            <person name="Wang X."/>
            <person name="Wang C."/>
            <person name="Huo Q."/>
            <person name="Li W."/>
            <person name="Guo W."/>
            <person name="Chen H."/>
            <person name="Chen S."/>
            <person name="Zhou L."/>
            <person name="Zhou L."/>
            <person name="Ni X."/>
            <person name="Tian J."/>
            <person name="Zhou Y."/>
            <person name="Sheng Y."/>
            <person name="Liu T."/>
            <person name="Pan Y."/>
            <person name="Xia L."/>
            <person name="Li J."/>
            <person name="Zhao F."/>
            <person name="Cao W."/>
        </authorList>
    </citation>
    <scope>NUCLEOTIDE SEQUENCE</scope>
    <source>
        <strain evidence="2">Rsan-2018</strain>
        <tissue evidence="2">Larvae</tissue>
    </source>
</reference>
<dbReference type="EMBL" id="JABSTV010001245">
    <property type="protein sequence ID" value="KAH7982393.1"/>
    <property type="molecule type" value="Genomic_DNA"/>
</dbReference>
<dbReference type="VEuPathDB" id="VectorBase:RSAN_058007"/>
<evidence type="ECO:0000313" key="3">
    <source>
        <dbReference type="Proteomes" id="UP000821837"/>
    </source>
</evidence>
<dbReference type="AlphaFoldDB" id="A0A9D4QH42"/>
<dbReference type="Pfam" id="PF00176">
    <property type="entry name" value="SNF2-rel_dom"/>
    <property type="match status" value="1"/>
</dbReference>
<protein>
    <recommendedName>
        <fullName evidence="1">SNF2 N-terminal domain-containing protein</fullName>
    </recommendedName>
</protein>
<dbReference type="PANTHER" id="PTHR45629">
    <property type="entry name" value="SNF2/RAD54 FAMILY MEMBER"/>
    <property type="match status" value="1"/>
</dbReference>
<keyword evidence="3" id="KW-1185">Reference proteome</keyword>
<gene>
    <name evidence="2" type="ORF">HPB52_004307</name>
</gene>
<dbReference type="InterPro" id="IPR027417">
    <property type="entry name" value="P-loop_NTPase"/>
</dbReference>
<dbReference type="SUPFAM" id="SSF52540">
    <property type="entry name" value="P-loop containing nucleoside triphosphate hydrolases"/>
    <property type="match status" value="1"/>
</dbReference>
<dbReference type="Gene3D" id="3.40.50.10810">
    <property type="entry name" value="Tandem AAA-ATPase domain"/>
    <property type="match status" value="1"/>
</dbReference>
<dbReference type="GO" id="GO:0005524">
    <property type="term" value="F:ATP binding"/>
    <property type="evidence" value="ECO:0007669"/>
    <property type="project" value="InterPro"/>
</dbReference>
<organism evidence="2 3">
    <name type="scientific">Rhipicephalus sanguineus</name>
    <name type="common">Brown dog tick</name>
    <name type="synonym">Ixodes sanguineus</name>
    <dbReference type="NCBI Taxonomy" id="34632"/>
    <lineage>
        <taxon>Eukaryota</taxon>
        <taxon>Metazoa</taxon>
        <taxon>Ecdysozoa</taxon>
        <taxon>Arthropoda</taxon>
        <taxon>Chelicerata</taxon>
        <taxon>Arachnida</taxon>
        <taxon>Acari</taxon>
        <taxon>Parasitiformes</taxon>
        <taxon>Ixodida</taxon>
        <taxon>Ixodoidea</taxon>
        <taxon>Ixodidae</taxon>
        <taxon>Rhipicephalinae</taxon>
        <taxon>Rhipicephalus</taxon>
        <taxon>Rhipicephalus</taxon>
    </lineage>
</organism>
<proteinExistence type="predicted"/>
<dbReference type="InterPro" id="IPR000330">
    <property type="entry name" value="SNF2_N"/>
</dbReference>
<dbReference type="Proteomes" id="UP000821837">
    <property type="component" value="Chromosome 1"/>
</dbReference>
<evidence type="ECO:0000259" key="1">
    <source>
        <dbReference type="Pfam" id="PF00176"/>
    </source>
</evidence>
<sequence length="339" mass="38309">MASTAERDGEEKPSLFKLHKSEGKRLLKQGDVQGALQAFERAAEYQADERLQAKMEKMREFLKSEQAQEACESDMVEIGNGFYLCQAIERKLYAYQRMGLLWMWELHLKKRGGVLGDDMGLGKTIQVIAFLSGMFDSDMIKSVMIIMPVSLIANWKKEFAVWAPGIDVMGDDVLTGRMDPIRGKIEELERLLERAYQDKSELNKELCKWKEMTEDGAHGDSVQNEKCSSELGGEVKGQSFQELVDREFLNEKPKVENTTKVQELVSAHTVKLEKTGGSPNSQDVLWSSVQPRVQAFLQLIESSLAAGDIEQARQVEEDFKRQLSTVKEAALRATMEMKG</sequence>
<comment type="caution">
    <text evidence="2">The sequence shown here is derived from an EMBL/GenBank/DDBJ whole genome shotgun (WGS) entry which is preliminary data.</text>
</comment>
<dbReference type="InterPro" id="IPR038718">
    <property type="entry name" value="SNF2-like_sf"/>
</dbReference>
<accession>A0A9D4QH42</accession>
<dbReference type="GO" id="GO:0015616">
    <property type="term" value="F:DNA translocase activity"/>
    <property type="evidence" value="ECO:0007669"/>
    <property type="project" value="TreeGrafter"/>
</dbReference>
<name>A0A9D4QH42_RHISA</name>
<dbReference type="InterPro" id="IPR050496">
    <property type="entry name" value="SNF2_RAD54_helicase_repair"/>
</dbReference>
<reference evidence="2" key="1">
    <citation type="journal article" date="2020" name="Cell">
        <title>Large-Scale Comparative Analyses of Tick Genomes Elucidate Their Genetic Diversity and Vector Capacities.</title>
        <authorList>
            <consortium name="Tick Genome and Microbiome Consortium (TIGMIC)"/>
            <person name="Jia N."/>
            <person name="Wang J."/>
            <person name="Shi W."/>
            <person name="Du L."/>
            <person name="Sun Y."/>
            <person name="Zhan W."/>
            <person name="Jiang J.F."/>
            <person name="Wang Q."/>
            <person name="Zhang B."/>
            <person name="Ji P."/>
            <person name="Bell-Sakyi L."/>
            <person name="Cui X.M."/>
            <person name="Yuan T.T."/>
            <person name="Jiang B.G."/>
            <person name="Yang W.F."/>
            <person name="Lam T.T."/>
            <person name="Chang Q.C."/>
            <person name="Ding S.J."/>
            <person name="Wang X.J."/>
            <person name="Zhu J.G."/>
            <person name="Ruan X.D."/>
            <person name="Zhao L."/>
            <person name="Wei J.T."/>
            <person name="Ye R.Z."/>
            <person name="Que T.C."/>
            <person name="Du C.H."/>
            <person name="Zhou Y.H."/>
            <person name="Cheng J.X."/>
            <person name="Dai P.F."/>
            <person name="Guo W.B."/>
            <person name="Han X.H."/>
            <person name="Huang E.J."/>
            <person name="Li L.F."/>
            <person name="Wei W."/>
            <person name="Gao Y.C."/>
            <person name="Liu J.Z."/>
            <person name="Shao H.Z."/>
            <person name="Wang X."/>
            <person name="Wang C.C."/>
            <person name="Yang T.C."/>
            <person name="Huo Q.B."/>
            <person name="Li W."/>
            <person name="Chen H.Y."/>
            <person name="Chen S.E."/>
            <person name="Zhou L.G."/>
            <person name="Ni X.B."/>
            <person name="Tian J.H."/>
            <person name="Sheng Y."/>
            <person name="Liu T."/>
            <person name="Pan Y.S."/>
            <person name="Xia L.Y."/>
            <person name="Li J."/>
            <person name="Zhao F."/>
            <person name="Cao W.C."/>
        </authorList>
    </citation>
    <scope>NUCLEOTIDE SEQUENCE</scope>
    <source>
        <strain evidence="2">Rsan-2018</strain>
    </source>
</reference>
<dbReference type="PANTHER" id="PTHR45629:SF7">
    <property type="entry name" value="DNA EXCISION REPAIR PROTEIN ERCC-6-RELATED"/>
    <property type="match status" value="1"/>
</dbReference>
<feature type="domain" description="SNF2 N-terminal" evidence="1">
    <location>
        <begin position="95"/>
        <end position="169"/>
    </location>
</feature>
<evidence type="ECO:0000313" key="2">
    <source>
        <dbReference type="EMBL" id="KAH7982393.1"/>
    </source>
</evidence>